<dbReference type="InterPro" id="IPR050237">
    <property type="entry name" value="ATP-dep_AMP-bd_enzyme"/>
</dbReference>
<dbReference type="Pfam" id="PF00501">
    <property type="entry name" value="AMP-binding"/>
    <property type="match status" value="1"/>
</dbReference>
<dbReference type="EMBL" id="CP073910">
    <property type="protein sequence ID" value="QUT05737.1"/>
    <property type="molecule type" value="Genomic_DNA"/>
</dbReference>
<feature type="region of interest" description="Disordered" evidence="6">
    <location>
        <begin position="494"/>
        <end position="513"/>
    </location>
</feature>
<dbReference type="FunFam" id="3.30.300.30:FF:000008">
    <property type="entry name" value="2,3-dihydroxybenzoate-AMP ligase"/>
    <property type="match status" value="1"/>
</dbReference>
<evidence type="ECO:0000256" key="2">
    <source>
        <dbReference type="ARBA" id="ARBA00022598"/>
    </source>
</evidence>
<feature type="domain" description="AMP-binding enzyme C-terminal" evidence="8">
    <location>
        <begin position="414"/>
        <end position="489"/>
    </location>
</feature>
<evidence type="ECO:0000256" key="1">
    <source>
        <dbReference type="ARBA" id="ARBA00006432"/>
    </source>
</evidence>
<evidence type="ECO:0000313" key="9">
    <source>
        <dbReference type="EMBL" id="QUT05737.1"/>
    </source>
</evidence>
<evidence type="ECO:0000259" key="8">
    <source>
        <dbReference type="Pfam" id="PF13193"/>
    </source>
</evidence>
<dbReference type="KEGG" id="spph:KFK14_22810"/>
<dbReference type="RefSeq" id="WP_212609255.1">
    <property type="nucleotide sequence ID" value="NZ_CP073910.1"/>
</dbReference>
<dbReference type="PROSITE" id="PS00455">
    <property type="entry name" value="AMP_BINDING"/>
    <property type="match status" value="1"/>
</dbReference>
<keyword evidence="10" id="KW-1185">Reference proteome</keyword>
<accession>A0A975K949</accession>
<name>A0A975K949_9SPHN</name>
<dbReference type="Proteomes" id="UP000681425">
    <property type="component" value="Chromosome"/>
</dbReference>
<dbReference type="PANTHER" id="PTHR43767:SF1">
    <property type="entry name" value="NONRIBOSOMAL PEPTIDE SYNTHASE PES1 (EUROFUNG)-RELATED"/>
    <property type="match status" value="1"/>
</dbReference>
<dbReference type="EC" id="6.2.1.44" evidence="4"/>
<dbReference type="Pfam" id="PF13193">
    <property type="entry name" value="AMP-binding_C"/>
    <property type="match status" value="1"/>
</dbReference>
<dbReference type="PANTHER" id="PTHR43767">
    <property type="entry name" value="LONG-CHAIN-FATTY-ACID--COA LIGASE"/>
    <property type="match status" value="1"/>
</dbReference>
<dbReference type="InterPro" id="IPR045851">
    <property type="entry name" value="AMP-bd_C_sf"/>
</dbReference>
<comment type="similarity">
    <text evidence="1">Belongs to the ATP-dependent AMP-binding enzyme family.</text>
</comment>
<evidence type="ECO:0000313" key="10">
    <source>
        <dbReference type="Proteomes" id="UP000681425"/>
    </source>
</evidence>
<reference evidence="9" key="1">
    <citation type="submission" date="2021-04" db="EMBL/GenBank/DDBJ databases">
        <title>Isolation of p-tert-butylphenol degrading bacteria Sphingobium phenoxybenzoativorans Tas13 from active sludge.</title>
        <authorList>
            <person name="Li Y."/>
        </authorList>
    </citation>
    <scope>NUCLEOTIDE SEQUENCE</scope>
    <source>
        <strain evidence="9">Tas13</strain>
    </source>
</reference>
<dbReference type="InterPro" id="IPR000873">
    <property type="entry name" value="AMP-dep_synth/lig_dom"/>
</dbReference>
<evidence type="ECO:0000256" key="5">
    <source>
        <dbReference type="ARBA" id="ARBA00067668"/>
    </source>
</evidence>
<evidence type="ECO:0000259" key="7">
    <source>
        <dbReference type="Pfam" id="PF00501"/>
    </source>
</evidence>
<dbReference type="InterPro" id="IPR020845">
    <property type="entry name" value="AMP-binding_CS"/>
</dbReference>
<gene>
    <name evidence="9" type="ORF">KFK14_22810</name>
</gene>
<proteinExistence type="inferred from homology"/>
<keyword evidence="2" id="KW-0436">Ligase</keyword>
<evidence type="ECO:0000256" key="4">
    <source>
        <dbReference type="ARBA" id="ARBA00066616"/>
    </source>
</evidence>
<dbReference type="Gene3D" id="3.30.300.30">
    <property type="match status" value="1"/>
</dbReference>
<protein>
    <recommendedName>
        <fullName evidence="5">3-methylmercaptopropionyl-CoA ligase</fullName>
        <ecNumber evidence="4">6.2.1.44</ecNumber>
    </recommendedName>
</protein>
<dbReference type="Gene3D" id="3.40.50.12780">
    <property type="entry name" value="N-terminal domain of ligase-like"/>
    <property type="match status" value="1"/>
</dbReference>
<organism evidence="9 10">
    <name type="scientific">Sphingobium phenoxybenzoativorans</name>
    <dbReference type="NCBI Taxonomy" id="1592790"/>
    <lineage>
        <taxon>Bacteria</taxon>
        <taxon>Pseudomonadati</taxon>
        <taxon>Pseudomonadota</taxon>
        <taxon>Alphaproteobacteria</taxon>
        <taxon>Sphingomonadales</taxon>
        <taxon>Sphingomonadaceae</taxon>
        <taxon>Sphingobium</taxon>
    </lineage>
</organism>
<dbReference type="InterPro" id="IPR025110">
    <property type="entry name" value="AMP-bd_C"/>
</dbReference>
<dbReference type="AlphaFoldDB" id="A0A975K949"/>
<dbReference type="SUPFAM" id="SSF56801">
    <property type="entry name" value="Acetyl-CoA synthetase-like"/>
    <property type="match status" value="1"/>
</dbReference>
<dbReference type="GO" id="GO:0016878">
    <property type="term" value="F:acid-thiol ligase activity"/>
    <property type="evidence" value="ECO:0007669"/>
    <property type="project" value="UniProtKB-ARBA"/>
</dbReference>
<evidence type="ECO:0000256" key="3">
    <source>
        <dbReference type="ARBA" id="ARBA00051915"/>
    </source>
</evidence>
<comment type="catalytic activity">
    <reaction evidence="3">
        <text>3-(methylsulfanyl)propanoate + ATP + CoA = 3-(methylsulfanyl)propanoyl-CoA + AMP + diphosphate</text>
        <dbReference type="Rhea" id="RHEA:43052"/>
        <dbReference type="ChEBI" id="CHEBI:30616"/>
        <dbReference type="ChEBI" id="CHEBI:33019"/>
        <dbReference type="ChEBI" id="CHEBI:49016"/>
        <dbReference type="ChEBI" id="CHEBI:57287"/>
        <dbReference type="ChEBI" id="CHEBI:82815"/>
        <dbReference type="ChEBI" id="CHEBI:456215"/>
        <dbReference type="EC" id="6.2.1.44"/>
    </reaction>
    <physiologicalReaction direction="left-to-right" evidence="3">
        <dbReference type="Rhea" id="RHEA:43053"/>
    </physiologicalReaction>
</comment>
<dbReference type="InterPro" id="IPR042099">
    <property type="entry name" value="ANL_N_sf"/>
</dbReference>
<feature type="domain" description="AMP-dependent synthetase/ligase" evidence="7">
    <location>
        <begin position="7"/>
        <end position="363"/>
    </location>
</feature>
<sequence length="513" mass="54919">MIGSLTQQAARKFGDRVAIIAGKESLTFAEIEQRVSSFAGGLQMLGVGVDDRVVLHLPNGWRWIVAYYAIVRLGAVVVPANILLSIDEVAYIATDSQAVMVISTGERCAAVSSRLANGAPMGFVASDRCGEGMANYEDLLSAAPAPAVTRDPGDLCSIGYTSGTTGRPKGAMLSHRAIHTSATMTATMHARQEGEVVVSALPLPHVYGNIVLHCTFLCDMTLVVMERFAPATTIVLLGRYKATLFEGVPTMYHYLLNEPALHSADLSTLRRCTVGGQTMPTSTIEAVEAAFGCPLLELWGMTEVAGPAISHSLHSPSRHGSIGLPFPGMEVRVADMEDGDRDAPDGEAGELLVRGPLVMDGYYNNPDATKGALSEDGWLKTGDVVRRDRDGYLYVLDRKKDMIITAGYNIYPAELEQVIAAHPAVAMVAVAGIPDQAKGELAKAFVVLKKGASLDAHELFTHCRGALASYKVPRHVEFVESLPTTSTGKVMRRALREASSPSPQPSKLEEMPQ</sequence>
<evidence type="ECO:0000256" key="6">
    <source>
        <dbReference type="SAM" id="MobiDB-lite"/>
    </source>
</evidence>